<organism evidence="4">
    <name type="scientific">Brucella abortus</name>
    <dbReference type="NCBI Taxonomy" id="235"/>
    <lineage>
        <taxon>Bacteria</taxon>
        <taxon>Pseudomonadati</taxon>
        <taxon>Pseudomonadota</taxon>
        <taxon>Alphaproteobacteria</taxon>
        <taxon>Hyphomicrobiales</taxon>
        <taxon>Brucellaceae</taxon>
        <taxon>Brucella/Ochrobactrum group</taxon>
        <taxon>Brucella</taxon>
    </lineage>
</organism>
<dbReference type="AlphaFoldDB" id="Q44632"/>
<feature type="domain" description="LpxI N-terminal" evidence="3">
    <location>
        <begin position="20"/>
        <end position="150"/>
    </location>
</feature>
<dbReference type="InterPro" id="IPR041255">
    <property type="entry name" value="LpxI_N"/>
</dbReference>
<dbReference type="Pfam" id="PF17930">
    <property type="entry name" value="LpxI_N"/>
    <property type="match status" value="1"/>
</dbReference>
<dbReference type="EMBL" id="U51683">
    <property type="protein sequence ID" value="AAA96792.1"/>
    <property type="molecule type" value="Genomic_DNA"/>
</dbReference>
<proteinExistence type="predicted"/>
<dbReference type="Gene3D" id="3.40.140.80">
    <property type="match status" value="1"/>
</dbReference>
<dbReference type="InterPro" id="IPR053174">
    <property type="entry name" value="LpxI"/>
</dbReference>
<evidence type="ECO:0000259" key="2">
    <source>
        <dbReference type="Pfam" id="PF06230"/>
    </source>
</evidence>
<dbReference type="Pfam" id="PF06230">
    <property type="entry name" value="LpxI_C"/>
    <property type="match status" value="1"/>
</dbReference>
<name>Q44632_BRUAO</name>
<dbReference type="PANTHER" id="PTHR39962:SF1">
    <property type="entry name" value="LPXI FAMILY PROTEIN"/>
    <property type="match status" value="1"/>
</dbReference>
<accession>Q44632</accession>
<protein>
    <recommendedName>
        <fullName evidence="5">LpxI family protein</fullName>
    </recommendedName>
</protein>
<dbReference type="Gene3D" id="3.40.50.20">
    <property type="match status" value="1"/>
</dbReference>
<feature type="region of interest" description="Disordered" evidence="1">
    <location>
        <begin position="289"/>
        <end position="323"/>
    </location>
</feature>
<reference evidence="4" key="1">
    <citation type="submission" date="1996-03" db="EMBL/GenBank/DDBJ databases">
        <title>Isolation and sequence of the group 1 outer membrane protein of Brucella abortus.</title>
        <authorList>
            <person name="Bearden S.W."/>
            <person name="Ficht T.A."/>
        </authorList>
    </citation>
    <scope>NUCLEOTIDE SEQUENCE</scope>
    <source>
        <strain evidence="4">S2308</strain>
    </source>
</reference>
<feature type="compositionally biased region" description="Basic and acidic residues" evidence="1">
    <location>
        <begin position="295"/>
        <end position="305"/>
    </location>
</feature>
<evidence type="ECO:0000313" key="4">
    <source>
        <dbReference type="EMBL" id="AAA96792.1"/>
    </source>
</evidence>
<evidence type="ECO:0008006" key="5">
    <source>
        <dbReference type="Google" id="ProtNLM"/>
    </source>
</evidence>
<evidence type="ECO:0000259" key="3">
    <source>
        <dbReference type="Pfam" id="PF17930"/>
    </source>
</evidence>
<sequence length="323" mass="34906">MTATKIEPVGTRSPARDAGRVAVVGGNGLLPIKVAETLQNAGQAPFLVPLRGEADPVLYNYEHQEISVVEFAKLVRSMKTAGVSRVVLAGGVRNRPHVRDLKFDWPTLRAVPYVLGALGKGDDALLRAFIGLLESFGFKVVGAHEVVPDLLSPPPACLTRITPDARERRNIALAMDAALKLGDLDVGQGAIAAGGRVVALEGAEGTDLMIERVRELRTAGRISRRGGVLVKMAKPRQDERADLPAIGLSTVENPSVRGWRGLPSRPGEPLFLVSEKRLQRPIKKVFLSKPSVETGKARQGERNEPAIKNSDCGRRRIRRLAGR</sequence>
<feature type="domain" description="LpxI C-terminal" evidence="2">
    <location>
        <begin position="155"/>
        <end position="276"/>
    </location>
</feature>
<dbReference type="InterPro" id="IPR043167">
    <property type="entry name" value="LpxI_C_sf"/>
</dbReference>
<evidence type="ECO:0000256" key="1">
    <source>
        <dbReference type="SAM" id="MobiDB-lite"/>
    </source>
</evidence>
<dbReference type="PANTHER" id="PTHR39962">
    <property type="entry name" value="BLL4848 PROTEIN"/>
    <property type="match status" value="1"/>
</dbReference>
<dbReference type="InterPro" id="IPR010415">
    <property type="entry name" value="LpxI_C"/>
</dbReference>